<reference evidence="1 2" key="1">
    <citation type="submission" date="2019-06" db="EMBL/GenBank/DDBJ databases">
        <title>Genome of Acinetobacter radioresistens APH1, a phenol degrading strain.</title>
        <authorList>
            <person name="Liu Y."/>
        </authorList>
    </citation>
    <scope>NUCLEOTIDE SEQUENCE [LARGE SCALE GENOMIC DNA]</scope>
    <source>
        <strain evidence="1 2">APH1</strain>
    </source>
</reference>
<dbReference type="Proteomes" id="UP000314285">
    <property type="component" value="Unassembled WGS sequence"/>
</dbReference>
<dbReference type="RefSeq" id="WP_005019479.1">
    <property type="nucleotide sequence ID" value="NZ_CABKOV010000017.1"/>
</dbReference>
<accession>A0A2T1IVG4</accession>
<dbReference type="AlphaFoldDB" id="A0A2T1IVG4"/>
<proteinExistence type="predicted"/>
<evidence type="ECO:0000313" key="2">
    <source>
        <dbReference type="Proteomes" id="UP000314285"/>
    </source>
</evidence>
<gene>
    <name evidence="1" type="ORF">FHY67_00120</name>
</gene>
<comment type="caution">
    <text evidence="1">The sequence shown here is derived from an EMBL/GenBank/DDBJ whole genome shotgun (WGS) entry which is preliminary data.</text>
</comment>
<protein>
    <submittedName>
        <fullName evidence="1">Uncharacterized protein</fullName>
    </submittedName>
</protein>
<organism evidence="1 2">
    <name type="scientific">Acinetobacter radioresistens</name>
    <dbReference type="NCBI Taxonomy" id="40216"/>
    <lineage>
        <taxon>Bacteria</taxon>
        <taxon>Pseudomonadati</taxon>
        <taxon>Pseudomonadota</taxon>
        <taxon>Gammaproteobacteria</taxon>
        <taxon>Moraxellales</taxon>
        <taxon>Moraxellaceae</taxon>
        <taxon>Acinetobacter</taxon>
    </lineage>
</organism>
<sequence>MKTIIKNYQRLAQETYVKVYREYGFSTNGLKDLNLLLTELKFKTKSKEIKIPLTRSYLKTLKPIERWGIEARIDFSVIPDRELTQSFINWYVNLIETIFTQKEKTFPLADEKEEGYQDIVNYFKRKNSSVKARSDNFYKKVHKRTQQLKAD</sequence>
<dbReference type="EMBL" id="VFBM01000001">
    <property type="protein sequence ID" value="TNX93909.1"/>
    <property type="molecule type" value="Genomic_DNA"/>
</dbReference>
<evidence type="ECO:0000313" key="1">
    <source>
        <dbReference type="EMBL" id="TNX93909.1"/>
    </source>
</evidence>
<name>A0A2T1IVG4_ACIRA</name>